<feature type="compositionally biased region" description="Basic and acidic residues" evidence="1">
    <location>
        <begin position="428"/>
        <end position="445"/>
    </location>
</feature>
<dbReference type="InterPro" id="IPR055781">
    <property type="entry name" value="DUF7357"/>
</dbReference>
<dbReference type="AlphaFoldDB" id="A0A8J2IDD7"/>
<feature type="compositionally biased region" description="Basic residues" evidence="1">
    <location>
        <begin position="522"/>
        <end position="531"/>
    </location>
</feature>
<sequence length="1071" mass="119310">MRLRLTVQRNGLPAANILWSVPETNSTQAYTITRLLEDVNLIIPLEAEHWGLEHYVVEVSGFECLHFMPVINSLKEDDHVSIRPLMTAEVRARTLTGRDQISDGGQHLVDGVPFGRPYLRQPNRPAVRIPPRKRRRLDDGQAEDDTEAVGLLTENGDTTEVREELAMMNSHNRSGNKASRSQRAAKSVQFKRPEIEASDDSEEDDDDFAPEGAEDEASSSDASDSESDSESESDEGANADTKSDVSSSGSDTSDSDSDTSSDSDSDSDDSDASSPPDVLSSKDGRKARPATQHVTPGQGLKTTKLRNARRTKANRLRSLKASGKLPENATLADLADYEEGRYGRTEEEPEHTQRFAKSEGKRKRLDEDEPIEEVADDTSELERRKQDLMARFGQSSDATAPADEPMQSTTPVMEKTEASLAALGEEETPAKKEAPSRRMRPDTRAIGRILARQAAPVLRKTKAKAAPEEPSEPEGASDPDFWKTRINLSAFECWEEEFELSAPPFPFQQHWDPASKLMRDKAAKKKQKRRSYAPQEATPDEEEEEEEKIILDYDDAPATNPDSETINAAVEDQLRQDLAMAAQSDLPPLPEDMSTLPDLTSSDMKAGAVIACKFFTVNPITVTPEISDYKTATVEQEGDSGPGAGTIQLKIALRDLPKREKKFDSKGNRIYNAADALLMEEDDEEEGLWEGQFGELLEAKLHILTRHNASPHWSVLEARTKAANGEITTDELRKVEDEHINDVAKKQIENGLRSVTDGEFRRAYFHLDFLKHLAGIEEKGQVGNIRHKDGFSPPTLVVKGKLGHPEAIQVKDFEFLEQAIKNNGGKASTKVCIPSPTMVHFRGGRASIDISAYPDLDVFFEDLARVYQEELDSLYKAGCRFVQLDDTNLAYLCDPDMRKAAEQERNEDLSTLPRKYAELINKAIEKRPSDMKIGIHLCRGNYRSKWFASGGYEPVSEVLFKELNVDAYFLEYDDARSGDFSPLRHLPEHKVVVLGVMSSKKNTLDDKDEIVKRLHEAAKIAPKGLDQLCVSHQCGFSSTAEGNELTEEEQWAKVRLSVEIAKQVWGDDISK</sequence>
<dbReference type="PANTHER" id="PTHR43844">
    <property type="entry name" value="METHIONINE SYNTHASE"/>
    <property type="match status" value="1"/>
</dbReference>
<feature type="compositionally biased region" description="Acidic residues" evidence="1">
    <location>
        <begin position="367"/>
        <end position="379"/>
    </location>
</feature>
<dbReference type="Pfam" id="PF01717">
    <property type="entry name" value="Meth_synt_2"/>
    <property type="match status" value="1"/>
</dbReference>
<dbReference type="Gene3D" id="3.20.20.210">
    <property type="match status" value="1"/>
</dbReference>
<evidence type="ECO:0000256" key="1">
    <source>
        <dbReference type="SAM" id="MobiDB-lite"/>
    </source>
</evidence>
<keyword evidence="5" id="KW-1185">Reference proteome</keyword>
<proteinExistence type="predicted"/>
<feature type="region of interest" description="Disordered" evidence="1">
    <location>
        <begin position="519"/>
        <end position="547"/>
    </location>
</feature>
<dbReference type="GO" id="GO:0008270">
    <property type="term" value="F:zinc ion binding"/>
    <property type="evidence" value="ECO:0007669"/>
    <property type="project" value="InterPro"/>
</dbReference>
<feature type="compositionally biased region" description="Acidic residues" evidence="1">
    <location>
        <begin position="196"/>
        <end position="237"/>
    </location>
</feature>
<dbReference type="OrthoDB" id="7772923at2759"/>
<comment type="caution">
    <text evidence="4">The sequence shown here is derived from an EMBL/GenBank/DDBJ whole genome shotgun (WGS) entry which is preliminary data.</text>
</comment>
<accession>A0A8J2IDD7</accession>
<feature type="compositionally biased region" description="Polar residues" evidence="1">
    <location>
        <begin position="169"/>
        <end position="184"/>
    </location>
</feature>
<feature type="compositionally biased region" description="Basic residues" evidence="1">
    <location>
        <begin position="303"/>
        <end position="318"/>
    </location>
</feature>
<feature type="domain" description="DUF7357" evidence="3">
    <location>
        <begin position="1"/>
        <end position="132"/>
    </location>
</feature>
<dbReference type="GO" id="GO:0009086">
    <property type="term" value="P:methionine biosynthetic process"/>
    <property type="evidence" value="ECO:0007669"/>
    <property type="project" value="InterPro"/>
</dbReference>
<feature type="domain" description="Cobalamin-independent methionine synthase MetE C-terminal/archaeal" evidence="2">
    <location>
        <begin position="717"/>
        <end position="1062"/>
    </location>
</feature>
<name>A0A8J2IDD7_9PLEO</name>
<evidence type="ECO:0000313" key="5">
    <source>
        <dbReference type="Proteomes" id="UP000676310"/>
    </source>
</evidence>
<feature type="compositionally biased region" description="Basic and acidic residues" evidence="1">
    <location>
        <begin position="338"/>
        <end position="359"/>
    </location>
</feature>
<dbReference type="InterPro" id="IPR002629">
    <property type="entry name" value="Met_Synth_C/arc"/>
</dbReference>
<dbReference type="EMBL" id="CAJRGZ010000022">
    <property type="protein sequence ID" value="CAG5171186.1"/>
    <property type="molecule type" value="Genomic_DNA"/>
</dbReference>
<dbReference type="Proteomes" id="UP000676310">
    <property type="component" value="Unassembled WGS sequence"/>
</dbReference>
<reference evidence="4" key="1">
    <citation type="submission" date="2021-05" db="EMBL/GenBank/DDBJ databases">
        <authorList>
            <person name="Stam R."/>
        </authorList>
    </citation>
    <scope>NUCLEOTIDE SEQUENCE</scope>
    <source>
        <strain evidence="4">CS162</strain>
    </source>
</reference>
<evidence type="ECO:0000259" key="3">
    <source>
        <dbReference type="Pfam" id="PF24054"/>
    </source>
</evidence>
<dbReference type="GeneID" id="67019272"/>
<dbReference type="Pfam" id="PF24054">
    <property type="entry name" value="DUF7357"/>
    <property type="match status" value="1"/>
</dbReference>
<evidence type="ECO:0000313" key="4">
    <source>
        <dbReference type="EMBL" id="CAG5171186.1"/>
    </source>
</evidence>
<feature type="compositionally biased region" description="Acidic residues" evidence="1">
    <location>
        <begin position="253"/>
        <end position="271"/>
    </location>
</feature>
<dbReference type="PANTHER" id="PTHR43844:SF1">
    <property type="entry name" value="METHIONINE SYNTHASE"/>
    <property type="match status" value="1"/>
</dbReference>
<feature type="compositionally biased region" description="Acidic residues" evidence="1">
    <location>
        <begin position="538"/>
        <end position="547"/>
    </location>
</feature>
<dbReference type="InterPro" id="IPR038071">
    <property type="entry name" value="UROD/MetE-like_sf"/>
</dbReference>
<dbReference type="NCBIfam" id="NF005085">
    <property type="entry name" value="PRK06520.1"/>
    <property type="match status" value="1"/>
</dbReference>
<evidence type="ECO:0000259" key="2">
    <source>
        <dbReference type="Pfam" id="PF01717"/>
    </source>
</evidence>
<dbReference type="RefSeq" id="XP_043170852.1">
    <property type="nucleotide sequence ID" value="XM_043314917.1"/>
</dbReference>
<gene>
    <name evidence="4" type="ORF">ALTATR162_LOCUS7289</name>
</gene>
<organism evidence="4 5">
    <name type="scientific">Alternaria atra</name>
    <dbReference type="NCBI Taxonomy" id="119953"/>
    <lineage>
        <taxon>Eukaryota</taxon>
        <taxon>Fungi</taxon>
        <taxon>Dikarya</taxon>
        <taxon>Ascomycota</taxon>
        <taxon>Pezizomycotina</taxon>
        <taxon>Dothideomycetes</taxon>
        <taxon>Pleosporomycetidae</taxon>
        <taxon>Pleosporales</taxon>
        <taxon>Pleosporineae</taxon>
        <taxon>Pleosporaceae</taxon>
        <taxon>Alternaria</taxon>
        <taxon>Alternaria sect. Ulocladioides</taxon>
    </lineage>
</organism>
<protein>
    <recommendedName>
        <fullName evidence="6">Cobalamin-independent methionine synthase MetE C-terminal/archaeal domain-containing protein</fullName>
    </recommendedName>
</protein>
<feature type="region of interest" description="Disordered" evidence="1">
    <location>
        <begin position="113"/>
        <end position="482"/>
    </location>
</feature>
<dbReference type="SUPFAM" id="SSF51726">
    <property type="entry name" value="UROD/MetE-like"/>
    <property type="match status" value="1"/>
</dbReference>
<dbReference type="CDD" id="cd03311">
    <property type="entry name" value="CIMS_C_terminal_like"/>
    <property type="match status" value="1"/>
</dbReference>
<evidence type="ECO:0008006" key="6">
    <source>
        <dbReference type="Google" id="ProtNLM"/>
    </source>
</evidence>
<dbReference type="GO" id="GO:0003871">
    <property type="term" value="F:5-methyltetrahydropteroyltriglutamate-homocysteine S-methyltransferase activity"/>
    <property type="evidence" value="ECO:0007669"/>
    <property type="project" value="InterPro"/>
</dbReference>